<evidence type="ECO:0000259" key="3">
    <source>
        <dbReference type="PROSITE" id="PS50089"/>
    </source>
</evidence>
<dbReference type="PROSITE" id="PS50089">
    <property type="entry name" value="ZF_RING_2"/>
    <property type="match status" value="1"/>
</dbReference>
<proteinExistence type="predicted"/>
<keyword evidence="2" id="KW-0175">Coiled coil</keyword>
<organism evidence="4 5">
    <name type="scientific">Klebsormidium nitens</name>
    <name type="common">Green alga</name>
    <name type="synonym">Ulothrix nitens</name>
    <dbReference type="NCBI Taxonomy" id="105231"/>
    <lineage>
        <taxon>Eukaryota</taxon>
        <taxon>Viridiplantae</taxon>
        <taxon>Streptophyta</taxon>
        <taxon>Klebsormidiophyceae</taxon>
        <taxon>Klebsormidiales</taxon>
        <taxon>Klebsormidiaceae</taxon>
        <taxon>Klebsormidium</taxon>
    </lineage>
</organism>
<evidence type="ECO:0000313" key="5">
    <source>
        <dbReference type="Proteomes" id="UP000054558"/>
    </source>
</evidence>
<dbReference type="EMBL" id="DF237561">
    <property type="protein sequence ID" value="GAQ90202.1"/>
    <property type="molecule type" value="Genomic_DNA"/>
</dbReference>
<sequence>MGFNHMSSTFEAQMMAGHLRPSQFNLNLEDLWRKLQRLKAQYLDLLDEVRRQIANRAASGNQGEQERDRNLKMLRGADRAVAMLLARDPGHARSIFQNFGKSVEGFEQEVCSLMSYWLKAAPQAMGPSNRVRAMPPGALAPHLEAERLWHHLQHLLTRYLEPLTKVNGEVKAAAAAASESDPGQERALKSFKVITERMLETIMAADPDQAMALRRNFPKGLDVFEQQVEALLSTWEKRKRQGVKSRTTVEDLSVCAICEEEWGPERRRTAIIPRQEFTCGHALYCSKCLDSFFRSMREKVRVGAPVAYHCPSYCDLGPELPRLVRIHIGG</sequence>
<dbReference type="Proteomes" id="UP000054558">
    <property type="component" value="Unassembled WGS sequence"/>
</dbReference>
<keyword evidence="1" id="KW-0863">Zinc-finger</keyword>
<evidence type="ECO:0000256" key="2">
    <source>
        <dbReference type="SAM" id="Coils"/>
    </source>
</evidence>
<evidence type="ECO:0000256" key="1">
    <source>
        <dbReference type="PROSITE-ProRule" id="PRU00175"/>
    </source>
</evidence>
<keyword evidence="1" id="KW-0862">Zinc</keyword>
<dbReference type="GO" id="GO:0008270">
    <property type="term" value="F:zinc ion binding"/>
    <property type="evidence" value="ECO:0007669"/>
    <property type="project" value="UniProtKB-KW"/>
</dbReference>
<name>A0A1Y1IJA3_KLENI</name>
<reference evidence="4 5" key="1">
    <citation type="journal article" date="2014" name="Nat. Commun.">
        <title>Klebsormidium flaccidum genome reveals primary factors for plant terrestrial adaptation.</title>
        <authorList>
            <person name="Hori K."/>
            <person name="Maruyama F."/>
            <person name="Fujisawa T."/>
            <person name="Togashi T."/>
            <person name="Yamamoto N."/>
            <person name="Seo M."/>
            <person name="Sato S."/>
            <person name="Yamada T."/>
            <person name="Mori H."/>
            <person name="Tajima N."/>
            <person name="Moriyama T."/>
            <person name="Ikeuchi M."/>
            <person name="Watanabe M."/>
            <person name="Wada H."/>
            <person name="Kobayashi K."/>
            <person name="Saito M."/>
            <person name="Masuda T."/>
            <person name="Sasaki-Sekimoto Y."/>
            <person name="Mashiguchi K."/>
            <person name="Awai K."/>
            <person name="Shimojima M."/>
            <person name="Masuda S."/>
            <person name="Iwai M."/>
            <person name="Nobusawa T."/>
            <person name="Narise T."/>
            <person name="Kondo S."/>
            <person name="Saito H."/>
            <person name="Sato R."/>
            <person name="Murakawa M."/>
            <person name="Ihara Y."/>
            <person name="Oshima-Yamada Y."/>
            <person name="Ohtaka K."/>
            <person name="Satoh M."/>
            <person name="Sonobe K."/>
            <person name="Ishii M."/>
            <person name="Ohtani R."/>
            <person name="Kanamori-Sato M."/>
            <person name="Honoki R."/>
            <person name="Miyazaki D."/>
            <person name="Mochizuki H."/>
            <person name="Umetsu J."/>
            <person name="Higashi K."/>
            <person name="Shibata D."/>
            <person name="Kamiya Y."/>
            <person name="Sato N."/>
            <person name="Nakamura Y."/>
            <person name="Tabata S."/>
            <person name="Ida S."/>
            <person name="Kurokawa K."/>
            <person name="Ohta H."/>
        </authorList>
    </citation>
    <scope>NUCLEOTIDE SEQUENCE [LARGE SCALE GENOMIC DNA]</scope>
    <source>
        <strain evidence="4 5">NIES-2285</strain>
    </source>
</reference>
<dbReference type="InterPro" id="IPR001841">
    <property type="entry name" value="Znf_RING"/>
</dbReference>
<evidence type="ECO:0000313" key="4">
    <source>
        <dbReference type="EMBL" id="GAQ90202.1"/>
    </source>
</evidence>
<gene>
    <name evidence="4" type="ORF">KFL_006120060</name>
</gene>
<feature type="coiled-coil region" evidence="2">
    <location>
        <begin position="28"/>
        <end position="55"/>
    </location>
</feature>
<dbReference type="AlphaFoldDB" id="A0A1Y1IJA3"/>
<protein>
    <recommendedName>
        <fullName evidence="3">RING-type domain-containing protein</fullName>
    </recommendedName>
</protein>
<feature type="domain" description="RING-type" evidence="3">
    <location>
        <begin position="255"/>
        <end position="311"/>
    </location>
</feature>
<accession>A0A1Y1IJA3</accession>
<keyword evidence="5" id="KW-1185">Reference proteome</keyword>
<dbReference type="SUPFAM" id="SSF57850">
    <property type="entry name" value="RING/U-box"/>
    <property type="match status" value="1"/>
</dbReference>
<keyword evidence="1" id="KW-0479">Metal-binding</keyword>